<evidence type="ECO:0000256" key="4">
    <source>
        <dbReference type="ARBA" id="ARBA00022452"/>
    </source>
</evidence>
<keyword evidence="4" id="KW-1134">Transmembrane beta strand</keyword>
<comment type="subcellular location">
    <subcellularLocation>
        <location evidence="2">Cell outer membrane</location>
        <topology evidence="2">Peripheral membrane protein</topology>
        <orientation evidence="2">Extracellular side</orientation>
    </subcellularLocation>
    <subcellularLocation>
        <location evidence="1">Secreted</location>
        <location evidence="1">Cell wall</location>
    </subcellularLocation>
</comment>
<keyword evidence="5" id="KW-0134">Cell wall</keyword>
<dbReference type="InterPro" id="IPR036709">
    <property type="entry name" value="Autotransporte_beta_dom_sf"/>
</dbReference>
<dbReference type="AlphaFoldDB" id="Q823Y0"/>
<dbReference type="SUPFAM" id="SSF103515">
    <property type="entry name" value="Autotransporter"/>
    <property type="match status" value="1"/>
</dbReference>
<evidence type="ECO:0000313" key="13">
    <source>
        <dbReference type="Proteomes" id="UP000002193"/>
    </source>
</evidence>
<evidence type="ECO:0000256" key="7">
    <source>
        <dbReference type="ARBA" id="ARBA00022692"/>
    </source>
</evidence>
<dbReference type="InterPro" id="IPR003368">
    <property type="entry name" value="POMP_repeat"/>
</dbReference>
<evidence type="ECO:0000256" key="3">
    <source>
        <dbReference type="ARBA" id="ARBA00007542"/>
    </source>
</evidence>
<evidence type="ECO:0000256" key="10">
    <source>
        <dbReference type="ARBA" id="ARBA00023237"/>
    </source>
</evidence>
<dbReference type="Pfam" id="PF02415">
    <property type="entry name" value="Chlam_PMP"/>
    <property type="match status" value="3"/>
</dbReference>
<proteinExistence type="inferred from homology"/>
<dbReference type="Proteomes" id="UP000002193">
    <property type="component" value="Chromosome"/>
</dbReference>
<evidence type="ECO:0000256" key="6">
    <source>
        <dbReference type="ARBA" id="ARBA00022525"/>
    </source>
</evidence>
<name>Q823Y0_CHLCV</name>
<keyword evidence="8" id="KW-0732">Signal</keyword>
<gene>
    <name evidence="12" type="ordered locus">CCA_00273</name>
</gene>
<comment type="similarity">
    <text evidence="3">Belongs to the PMP outer membrane protein family.</text>
</comment>
<accession>Q823Y0</accession>
<evidence type="ECO:0000256" key="5">
    <source>
        <dbReference type="ARBA" id="ARBA00022512"/>
    </source>
</evidence>
<evidence type="ECO:0000256" key="2">
    <source>
        <dbReference type="ARBA" id="ARBA00004416"/>
    </source>
</evidence>
<feature type="domain" description="Autotransporter" evidence="11">
    <location>
        <begin position="654"/>
        <end position="930"/>
    </location>
</feature>
<evidence type="ECO:0000259" key="11">
    <source>
        <dbReference type="PROSITE" id="PS51208"/>
    </source>
</evidence>
<dbReference type="SMART" id="SM00869">
    <property type="entry name" value="Autotransporter"/>
    <property type="match status" value="1"/>
</dbReference>
<dbReference type="NCBIfam" id="TIGR01376">
    <property type="entry name" value="POMP_repeat"/>
    <property type="match status" value="2"/>
</dbReference>
<evidence type="ECO:0000256" key="1">
    <source>
        <dbReference type="ARBA" id="ARBA00004191"/>
    </source>
</evidence>
<dbReference type="KEGG" id="cca:CCA_00273"/>
<evidence type="ECO:0000256" key="8">
    <source>
        <dbReference type="ARBA" id="ARBA00022729"/>
    </source>
</evidence>
<sequence length="930" mass="102093">MKHKFIYNLIFSISLAYFYNIDAREVVLLAPLPSENSLYIPQSLEFLLQKTNLTGQTQSSESLSLKNYEDIFAISQMTTDSEGASVKCSNLYIQDTQGHIILIGNISPRSGTGIYTNRDLEISNSNQVIVFSNNLARSTALDQNRSLDGGTINSRFLDIKNNNAPIYFLRNAAYSKGGAIMSGERFDLSGNKSSCIFCDNATLAVDSQGGALRAQDFNCINNLGDIVFNNNQSKSGGALSVNTTCLFSENQGNLIFKNNRTMSMHDGNGGAIDAKNTAIANNKGIISFHNNSSSYRGGAIKGAVCTIYNNNDIFFTNNSAQEGGAILIAGGGCSLTLSADKGNIVFNNNLSISPNKIYRNAVCIASDADFVVGAKLGQHILFYDPIEHDHNATNPMLINPDVEDHGCVIFSGATVDSHLKTENNLFSKCKNTIELKNGVLAIENDAGLATYKFIQTGGLVCLGSGGTLTTREKDNNKNSTLQLTNLGLILPQLITSKAETAKLWIYPSATGNTFQENTLASITVSGDLILTNEEGHSPYDDVNLSRGITRVPFLYLCDNATKVIDVASLNIEAINDHLHYGYQGVWSPYWEEYTTTPDTTSALTANTSHRVLYADWTPTGYIPNPEYRGDLVANALWQAAYNTITGLHGFTPPPNRSSLEVAGGGSGAYVSQKTRNAKPGFELFSKGYATQASRSTETNRSFALSFSQFYSEIKESESKDKVSANCYFAGAQLQIPWFYENLLTSASLGYAYSQNHVKTKNQTTNALSEGDFHSHTLGSELRCMFRERAILNLQFRPFIKTLWVRSTQGSFTETGKNSRNFKTKDPLINMTLPLGIYGYAEHEVYLKTSWEMQLAYTPTIYRQKPKINTTRIVSNGSWITSGTPVNRHAFSISIKNTTSLNRMSLSINYHGDFSKSTLCNFLNITGEIKF</sequence>
<protein>
    <submittedName>
        <fullName evidence="12">Polymorphic outer membrane protein E/F family protein/autotransporter, putative</fullName>
    </submittedName>
</protein>
<keyword evidence="7" id="KW-0812">Transmembrane</keyword>
<dbReference type="STRING" id="227941.CCA_00273"/>
<dbReference type="PROSITE" id="PS51208">
    <property type="entry name" value="AUTOTRANSPORTER"/>
    <property type="match status" value="1"/>
</dbReference>
<evidence type="ECO:0000256" key="9">
    <source>
        <dbReference type="ARBA" id="ARBA00023136"/>
    </source>
</evidence>
<dbReference type="Gene3D" id="2.40.128.130">
    <property type="entry name" value="Autotransporter beta-domain"/>
    <property type="match status" value="1"/>
</dbReference>
<dbReference type="OrthoDB" id="16673at2"/>
<keyword evidence="10" id="KW-0998">Cell outer membrane</keyword>
<dbReference type="Pfam" id="PF07548">
    <property type="entry name" value="ChlamPMP_M"/>
    <property type="match status" value="1"/>
</dbReference>
<dbReference type="Pfam" id="PF03797">
    <property type="entry name" value="Autotransporter"/>
    <property type="match status" value="1"/>
</dbReference>
<dbReference type="InterPro" id="IPR005546">
    <property type="entry name" value="Autotransporte_beta"/>
</dbReference>
<dbReference type="HOGENOM" id="CLU_004549_2_0_0"/>
<reference evidence="12 13" key="1">
    <citation type="journal article" date="2003" name="Nucleic Acids Res.">
        <title>Genome sequence of Chlamydophila caviae (Chlamydia psittaci GPIC): examining the role of niche-specific genes in the evolution of the Chlamydiaceae.</title>
        <authorList>
            <person name="Read T.D."/>
            <person name="Myers G.S.A."/>
            <person name="Brunham R.C."/>
            <person name="Nelson W.C."/>
            <person name="Paulsen I.T."/>
            <person name="Heidelberg J.F."/>
            <person name="Holtzapple E.K."/>
            <person name="Khouri H.M."/>
            <person name="Federova N.B."/>
            <person name="Carty H.A."/>
            <person name="Umayam L.A."/>
            <person name="Haft D.H."/>
            <person name="Peterson J.D."/>
            <person name="Beanan M.J."/>
            <person name="White O."/>
            <person name="Salzberg S.L."/>
            <person name="Hsia R.-C."/>
            <person name="McClarty G."/>
            <person name="Rank R.G."/>
            <person name="Bavoil P.M."/>
            <person name="Fraser C.M."/>
        </authorList>
    </citation>
    <scope>NUCLEOTIDE SEQUENCE [LARGE SCALE GENOMIC DNA]</scope>
    <source>
        <strain evidence="13">ATCC VR-813 / DSM 19441 / 03DC25 / GPIC</strain>
    </source>
</reference>
<dbReference type="RefSeq" id="WP_011006242.1">
    <property type="nucleotide sequence ID" value="NC_003361.3"/>
</dbReference>
<evidence type="ECO:0000313" key="12">
    <source>
        <dbReference type="EMBL" id="AAP05024.1"/>
    </source>
</evidence>
<keyword evidence="6" id="KW-0964">Secreted</keyword>
<organism evidence="12 13">
    <name type="scientific">Chlamydia caviae (strain ATCC VR-813 / DSM 19441 / 03DC25 / GPIC)</name>
    <name type="common">Chlamydophila caviae</name>
    <dbReference type="NCBI Taxonomy" id="227941"/>
    <lineage>
        <taxon>Bacteria</taxon>
        <taxon>Pseudomonadati</taxon>
        <taxon>Chlamydiota</taxon>
        <taxon>Chlamydiia</taxon>
        <taxon>Chlamydiales</taxon>
        <taxon>Chlamydiaceae</taxon>
        <taxon>Chlamydia/Chlamydophila group</taxon>
        <taxon>Chlamydia</taxon>
    </lineage>
</organism>
<dbReference type="EMBL" id="AE015925">
    <property type="protein sequence ID" value="AAP05024.1"/>
    <property type="molecule type" value="Genomic_DNA"/>
</dbReference>
<keyword evidence="13" id="KW-1185">Reference proteome</keyword>
<dbReference type="InterPro" id="IPR011427">
    <property type="entry name" value="Polymorphic_membr_middle"/>
</dbReference>
<dbReference type="GO" id="GO:0009279">
    <property type="term" value="C:cell outer membrane"/>
    <property type="evidence" value="ECO:0007669"/>
    <property type="project" value="UniProtKB-SubCell"/>
</dbReference>
<keyword evidence="9" id="KW-0472">Membrane</keyword>
<dbReference type="eggNOG" id="COG3210">
    <property type="taxonomic scope" value="Bacteria"/>
</dbReference>